<name>A0A0F9KWP2_9ZZZZ</name>
<proteinExistence type="predicted"/>
<gene>
    <name evidence="1" type="ORF">LCGC14_1275820</name>
</gene>
<accession>A0A0F9KWP2</accession>
<evidence type="ECO:0000313" key="1">
    <source>
        <dbReference type="EMBL" id="KKM86754.1"/>
    </source>
</evidence>
<dbReference type="EMBL" id="LAZR01007206">
    <property type="protein sequence ID" value="KKM86754.1"/>
    <property type="molecule type" value="Genomic_DNA"/>
</dbReference>
<protein>
    <submittedName>
        <fullName evidence="1">Uncharacterized protein</fullName>
    </submittedName>
</protein>
<dbReference type="AlphaFoldDB" id="A0A0F9KWP2"/>
<organism evidence="1">
    <name type="scientific">marine sediment metagenome</name>
    <dbReference type="NCBI Taxonomy" id="412755"/>
    <lineage>
        <taxon>unclassified sequences</taxon>
        <taxon>metagenomes</taxon>
        <taxon>ecological metagenomes</taxon>
    </lineage>
</organism>
<comment type="caution">
    <text evidence="1">The sequence shown here is derived from an EMBL/GenBank/DDBJ whole genome shotgun (WGS) entry which is preliminary data.</text>
</comment>
<sequence>MKTWIAGEVLSASDLNAEFNSILNNGEDLAWPATKAKDLDGQELILDSDGDTSITASTDDLIDFKIGGTDRTSVGTEGFQGQGDILLAIHVFGD</sequence>
<reference evidence="1" key="1">
    <citation type="journal article" date="2015" name="Nature">
        <title>Complex archaea that bridge the gap between prokaryotes and eukaryotes.</title>
        <authorList>
            <person name="Spang A."/>
            <person name="Saw J.H."/>
            <person name="Jorgensen S.L."/>
            <person name="Zaremba-Niedzwiedzka K."/>
            <person name="Martijn J."/>
            <person name="Lind A.E."/>
            <person name="van Eijk R."/>
            <person name="Schleper C."/>
            <person name="Guy L."/>
            <person name="Ettema T.J."/>
        </authorList>
    </citation>
    <scope>NUCLEOTIDE SEQUENCE</scope>
</reference>